<sequence length="879" mass="98362">MSSVASTSSSPSMAGLLVVSDSQNLPFSCSIGDCKKAYSTHQGLRRHIRDHKDTDQGERYPCTLPGCRVSLRTKQSQAAHVRLCKQKMAGTLHKCPEPDCEAAYGSTENLSRHRLKHQRGLVGIRYPCSWPDCEKVLATPKSLKDHLQIHAERDAGIKLECPVLGCGKVFGTNRCLRAHELRCKQVKSGERLACPIEGCKATFGSTDYVRRHVLDHEKGLIGMEFRCDFADCKAVLANPLTLQRHKQLHEEQSLGFEWMCLVEGCGKVYSGSKQLTDHQTRIHKDLGADYRFSCPYKQCRQQFECQRTAYKHECLYRKQQQQQHNDGSDNHNNNNNNNNISSSSSSSSSNTNNNYNDIDIEIDIDNDNDNDIDNDIDIDTHNDIYETTRKRALSIVKETTSTPGSRKAITTTGSAVVTTTTTVSAVITADSRTSLNKTKTTRSIAPAHVRSTPWASTIVSRSELDLTTTLKCGQSFRWHREHQELPSGQISLPNWFCVLDHRLWWIRETADGFQYRTFRPSETSSQDSDSDSDKDGQVDSAQGQEQRQSMEQDRDYIADYFQLDVPLTELYAKWSEIDNNFRAKAVLFPGVRMLRQDPVENLICFICSANNNISRISQMVTKLCIEYGSPITVPAGELDTVARTFYGFPTIEALAQDGVEDTLTKLGFGYRARYIANSAKMIHAMDNGVEWLMGLRKLSHEDAHRALVTLQGVGPKVADCVCLMSLDKPNSIPVDTHVWQIAVRDYHFRFAGKVPKNISPAVYKAVGEHFVGIFGEYAGWANSVLFAADLRAIEGRVKIDPDSGLVTVKKEEETVEATTLLSGVAEQADVIVKQEQVKEEEEEESADVRLGVKEIQLDEDASGTAASRGLRQSKRRKGK</sequence>
<dbReference type="SMART" id="SM00355">
    <property type="entry name" value="ZnF_C2H2"/>
    <property type="match status" value="8"/>
</dbReference>
<keyword evidence="14" id="KW-0863">Zinc-finger</keyword>
<name>A0A9P6RQ10_9FUNG</name>
<dbReference type="GO" id="GO:0006285">
    <property type="term" value="P:base-excision repair, AP site formation"/>
    <property type="evidence" value="ECO:0007669"/>
    <property type="project" value="TreeGrafter"/>
</dbReference>
<evidence type="ECO:0000256" key="5">
    <source>
        <dbReference type="ARBA" id="ARBA00022801"/>
    </source>
</evidence>
<evidence type="ECO:0000256" key="6">
    <source>
        <dbReference type="ARBA" id="ARBA00023204"/>
    </source>
</evidence>
<keyword evidence="7" id="KW-0456">Lyase</keyword>
<evidence type="ECO:0000256" key="2">
    <source>
        <dbReference type="ARBA" id="ARBA00010679"/>
    </source>
</evidence>
<comment type="catalytic activity">
    <reaction evidence="12">
        <text>2'-deoxyribonucleotide-(2'-deoxyribose 5'-phosphate)-2'-deoxyribonucleotide-DNA = a 3'-end 2'-deoxyribonucleotide-(2,3-dehydro-2,3-deoxyribose 5'-phosphate)-DNA + a 5'-end 5'-phospho-2'-deoxyribonucleoside-DNA + H(+)</text>
        <dbReference type="Rhea" id="RHEA:66592"/>
        <dbReference type="Rhea" id="RHEA-COMP:13180"/>
        <dbReference type="Rhea" id="RHEA-COMP:16897"/>
        <dbReference type="Rhea" id="RHEA-COMP:17067"/>
        <dbReference type="ChEBI" id="CHEBI:15378"/>
        <dbReference type="ChEBI" id="CHEBI:136412"/>
        <dbReference type="ChEBI" id="CHEBI:157695"/>
        <dbReference type="ChEBI" id="CHEBI:167181"/>
        <dbReference type="EC" id="4.2.99.18"/>
    </reaction>
</comment>
<keyword evidence="14" id="KW-0862">Zinc</keyword>
<dbReference type="GO" id="GO:0005634">
    <property type="term" value="C:nucleus"/>
    <property type="evidence" value="ECO:0007669"/>
    <property type="project" value="UniProtKB-SubCell"/>
</dbReference>
<dbReference type="InterPro" id="IPR023170">
    <property type="entry name" value="HhH_base_excis_C"/>
</dbReference>
<comment type="caution">
    <text evidence="17">The sequence shown here is derived from an EMBL/GenBank/DDBJ whole genome shotgun (WGS) entry which is preliminary data.</text>
</comment>
<comment type="similarity">
    <text evidence="2">Belongs to the type-1 OGG1 family.</text>
</comment>
<feature type="domain" description="C2H2-type" evidence="16">
    <location>
        <begin position="159"/>
        <end position="192"/>
    </location>
</feature>
<evidence type="ECO:0000256" key="4">
    <source>
        <dbReference type="ARBA" id="ARBA00022763"/>
    </source>
</evidence>
<comment type="function">
    <text evidence="11">DNA repair enzyme that incises DNA at 8-oxoG residues. Excises 7,8-dihydro-8-oxoguanine and 2,6-diamino-4-hydroxy-5-N-methylformamidopyrimidine (FAPY) from damaged DNA. Has a beta-lyase activity that nicks DNA 3' to the lesion.</text>
</comment>
<dbReference type="Pfam" id="PF00730">
    <property type="entry name" value="HhH-GPD"/>
    <property type="match status" value="1"/>
</dbReference>
<feature type="compositionally biased region" description="Low complexity" evidence="15">
    <location>
        <begin position="330"/>
        <end position="354"/>
    </location>
</feature>
<proteinExistence type="inferred from homology"/>
<dbReference type="CDD" id="cd00056">
    <property type="entry name" value="ENDO3c"/>
    <property type="match status" value="1"/>
</dbReference>
<evidence type="ECO:0000313" key="17">
    <source>
        <dbReference type="EMBL" id="KAG0323577.1"/>
    </source>
</evidence>
<keyword evidence="6" id="KW-0234">DNA repair</keyword>
<evidence type="ECO:0000259" key="16">
    <source>
        <dbReference type="PROSITE" id="PS50157"/>
    </source>
</evidence>
<dbReference type="GO" id="GO:0006289">
    <property type="term" value="P:nucleotide-excision repair"/>
    <property type="evidence" value="ECO:0007669"/>
    <property type="project" value="InterPro"/>
</dbReference>
<evidence type="ECO:0000313" key="18">
    <source>
        <dbReference type="Proteomes" id="UP000738325"/>
    </source>
</evidence>
<evidence type="ECO:0000256" key="1">
    <source>
        <dbReference type="ARBA" id="ARBA00004123"/>
    </source>
</evidence>
<evidence type="ECO:0000256" key="9">
    <source>
        <dbReference type="ARBA" id="ARBA00023268"/>
    </source>
</evidence>
<dbReference type="PROSITE" id="PS00028">
    <property type="entry name" value="ZINC_FINGER_C2H2_1"/>
    <property type="match status" value="6"/>
</dbReference>
<keyword evidence="4" id="KW-0227">DNA damage</keyword>
<protein>
    <recommendedName>
        <fullName evidence="13">N-glycosylase/DNA lyase</fullName>
        <ecNumber evidence="3">4.2.99.18</ecNumber>
    </recommendedName>
</protein>
<feature type="region of interest" description="Disordered" evidence="15">
    <location>
        <begin position="321"/>
        <end position="354"/>
    </location>
</feature>
<dbReference type="Pfam" id="PF07934">
    <property type="entry name" value="OGG_N"/>
    <property type="match status" value="1"/>
</dbReference>
<dbReference type="InterPro" id="IPR052054">
    <property type="entry name" value="Oxidative_DNA_repair_enzyme"/>
</dbReference>
<dbReference type="InterPro" id="IPR013087">
    <property type="entry name" value="Znf_C2H2_type"/>
</dbReference>
<dbReference type="GO" id="GO:0003684">
    <property type="term" value="F:damaged DNA binding"/>
    <property type="evidence" value="ECO:0007669"/>
    <property type="project" value="InterPro"/>
</dbReference>
<dbReference type="FunFam" id="1.10.1670.10:FF:000005">
    <property type="entry name" value="N-glycosylase/DNA lyase OGG1"/>
    <property type="match status" value="1"/>
</dbReference>
<dbReference type="Gene3D" id="3.30.310.40">
    <property type="match status" value="1"/>
</dbReference>
<dbReference type="InterPro" id="IPR011257">
    <property type="entry name" value="DNA_glycosylase"/>
</dbReference>
<evidence type="ECO:0000256" key="10">
    <source>
        <dbReference type="ARBA" id="ARBA00023295"/>
    </source>
</evidence>
<feature type="domain" description="C2H2-type" evidence="16">
    <location>
        <begin position="27"/>
        <end position="56"/>
    </location>
</feature>
<keyword evidence="14" id="KW-0479">Metal-binding</keyword>
<comment type="subcellular location">
    <subcellularLocation>
        <location evidence="1">Nucleus</location>
    </subcellularLocation>
</comment>
<dbReference type="Gene3D" id="1.10.340.30">
    <property type="entry name" value="Hypothetical protein, domain 2"/>
    <property type="match status" value="1"/>
</dbReference>
<organism evidence="17 18">
    <name type="scientific">Dissophora globulifera</name>
    <dbReference type="NCBI Taxonomy" id="979702"/>
    <lineage>
        <taxon>Eukaryota</taxon>
        <taxon>Fungi</taxon>
        <taxon>Fungi incertae sedis</taxon>
        <taxon>Mucoromycota</taxon>
        <taxon>Mortierellomycotina</taxon>
        <taxon>Mortierellomycetes</taxon>
        <taxon>Mortierellales</taxon>
        <taxon>Mortierellaceae</taxon>
        <taxon>Dissophora</taxon>
    </lineage>
</organism>
<dbReference type="Proteomes" id="UP000738325">
    <property type="component" value="Unassembled WGS sequence"/>
</dbReference>
<keyword evidence="5" id="KW-0378">Hydrolase</keyword>
<keyword evidence="8" id="KW-0539">Nucleus</keyword>
<feature type="region of interest" description="Disordered" evidence="15">
    <location>
        <begin position="859"/>
        <end position="879"/>
    </location>
</feature>
<reference evidence="17" key="1">
    <citation type="journal article" date="2020" name="Fungal Divers.">
        <title>Resolving the Mortierellaceae phylogeny through synthesis of multi-gene phylogenetics and phylogenomics.</title>
        <authorList>
            <person name="Vandepol N."/>
            <person name="Liber J."/>
            <person name="Desiro A."/>
            <person name="Na H."/>
            <person name="Kennedy M."/>
            <person name="Barry K."/>
            <person name="Grigoriev I.V."/>
            <person name="Miller A.N."/>
            <person name="O'Donnell K."/>
            <person name="Stajich J.E."/>
            <person name="Bonito G."/>
        </authorList>
    </citation>
    <scope>NUCLEOTIDE SEQUENCE</scope>
    <source>
        <strain evidence="17">REB-010B</strain>
    </source>
</reference>
<evidence type="ECO:0000256" key="8">
    <source>
        <dbReference type="ARBA" id="ARBA00023242"/>
    </source>
</evidence>
<dbReference type="OrthoDB" id="4748970at2759"/>
<dbReference type="FunFam" id="1.10.340.30:FF:000006">
    <property type="entry name" value="N-glycosylase/DNA lyase isoform X2"/>
    <property type="match status" value="1"/>
</dbReference>
<dbReference type="PANTHER" id="PTHR10242:SF2">
    <property type="entry name" value="N-GLYCOSYLASE_DNA LYASE"/>
    <property type="match status" value="1"/>
</dbReference>
<dbReference type="EMBL" id="JAAAIP010000185">
    <property type="protein sequence ID" value="KAG0323577.1"/>
    <property type="molecule type" value="Genomic_DNA"/>
</dbReference>
<evidence type="ECO:0000256" key="15">
    <source>
        <dbReference type="SAM" id="MobiDB-lite"/>
    </source>
</evidence>
<evidence type="ECO:0000256" key="13">
    <source>
        <dbReference type="ARBA" id="ARBA00073127"/>
    </source>
</evidence>
<keyword evidence="10" id="KW-0326">Glycosidase</keyword>
<dbReference type="InterPro" id="IPR012904">
    <property type="entry name" value="OGG_N"/>
</dbReference>
<evidence type="ECO:0000256" key="7">
    <source>
        <dbReference type="ARBA" id="ARBA00023239"/>
    </source>
</evidence>
<dbReference type="SMART" id="SM00478">
    <property type="entry name" value="ENDO3c"/>
    <property type="match status" value="1"/>
</dbReference>
<dbReference type="AlphaFoldDB" id="A0A9P6RQ10"/>
<gene>
    <name evidence="17" type="primary">OGG1</name>
    <name evidence="17" type="ORF">BGZ99_002710</name>
</gene>
<dbReference type="PROSITE" id="PS50157">
    <property type="entry name" value="ZINC_FINGER_C2H2_2"/>
    <property type="match status" value="4"/>
</dbReference>
<keyword evidence="9" id="KW-0511">Multifunctional enzyme</keyword>
<keyword evidence="18" id="KW-1185">Reference proteome</keyword>
<feature type="region of interest" description="Disordered" evidence="15">
    <location>
        <begin position="517"/>
        <end position="551"/>
    </location>
</feature>
<accession>A0A9P6RQ10</accession>
<dbReference type="SUPFAM" id="SSF48150">
    <property type="entry name" value="DNA-glycosylase"/>
    <property type="match status" value="1"/>
</dbReference>
<dbReference type="InterPro" id="IPR003265">
    <property type="entry name" value="HhH-GPD_domain"/>
</dbReference>
<dbReference type="EC" id="4.2.99.18" evidence="3"/>
<dbReference type="Pfam" id="PF00096">
    <property type="entry name" value="zf-C2H2"/>
    <property type="match status" value="1"/>
</dbReference>
<evidence type="ECO:0000256" key="12">
    <source>
        <dbReference type="ARBA" id="ARBA00044632"/>
    </source>
</evidence>
<dbReference type="Gene3D" id="1.10.1670.10">
    <property type="entry name" value="Helix-hairpin-Helix base-excision DNA repair enzymes (C-terminal)"/>
    <property type="match status" value="1"/>
</dbReference>
<dbReference type="GO" id="GO:0034039">
    <property type="term" value="F:8-oxo-7,8-dihydroguanine DNA N-glycosylase activity"/>
    <property type="evidence" value="ECO:0007669"/>
    <property type="project" value="TreeGrafter"/>
</dbReference>
<dbReference type="GO" id="GO:0008270">
    <property type="term" value="F:zinc ion binding"/>
    <property type="evidence" value="ECO:0007669"/>
    <property type="project" value="UniProtKB-KW"/>
</dbReference>
<evidence type="ECO:0000256" key="11">
    <source>
        <dbReference type="ARBA" id="ARBA00025652"/>
    </source>
</evidence>
<dbReference type="PANTHER" id="PTHR10242">
    <property type="entry name" value="8-OXOGUANINE DNA GLYCOSYLASE"/>
    <property type="match status" value="1"/>
</dbReference>
<evidence type="ECO:0000256" key="3">
    <source>
        <dbReference type="ARBA" id="ARBA00012720"/>
    </source>
</evidence>
<feature type="domain" description="C2H2-type" evidence="16">
    <location>
        <begin position="126"/>
        <end position="155"/>
    </location>
</feature>
<dbReference type="GO" id="GO:0140078">
    <property type="term" value="F:class I DNA-(apurinic or apyrimidinic site) endonuclease activity"/>
    <property type="evidence" value="ECO:0007669"/>
    <property type="project" value="UniProtKB-EC"/>
</dbReference>
<feature type="domain" description="C2H2-type" evidence="16">
    <location>
        <begin position="258"/>
        <end position="283"/>
    </location>
</feature>
<dbReference type="Gene3D" id="3.30.160.60">
    <property type="entry name" value="Classic Zinc Finger"/>
    <property type="match status" value="3"/>
</dbReference>
<dbReference type="SUPFAM" id="SSF55945">
    <property type="entry name" value="TATA-box binding protein-like"/>
    <property type="match status" value="1"/>
</dbReference>
<evidence type="ECO:0000256" key="14">
    <source>
        <dbReference type="PROSITE-ProRule" id="PRU00042"/>
    </source>
</evidence>